<keyword evidence="3" id="KW-1185">Reference proteome</keyword>
<gene>
    <name evidence="2" type="ORF">SAMN06265784_11378</name>
</gene>
<dbReference type="PANTHER" id="PTHR46623">
    <property type="entry name" value="CARBOXYMETHYLENEBUTENOLIDASE-RELATED"/>
    <property type="match status" value="1"/>
</dbReference>
<accession>A0A1X7M173</accession>
<feature type="domain" description="Dienelactone hydrolase" evidence="1">
    <location>
        <begin position="16"/>
        <end position="230"/>
    </location>
</feature>
<dbReference type="STRING" id="1515439.SAMN06265784_11378"/>
<dbReference type="RefSeq" id="WP_244196175.1">
    <property type="nucleotide sequence ID" value="NZ_FXAT01000013.1"/>
</dbReference>
<reference evidence="3" key="1">
    <citation type="submission" date="2017-04" db="EMBL/GenBank/DDBJ databases">
        <authorList>
            <person name="Varghese N."/>
            <person name="Submissions S."/>
        </authorList>
    </citation>
    <scope>NUCLEOTIDE SEQUENCE [LARGE SCALE GENOMIC DNA]</scope>
    <source>
        <strain evidence="3">LMG 29540</strain>
    </source>
</reference>
<proteinExistence type="predicted"/>
<dbReference type="InterPro" id="IPR029058">
    <property type="entry name" value="AB_hydrolase_fold"/>
</dbReference>
<evidence type="ECO:0000259" key="1">
    <source>
        <dbReference type="Pfam" id="PF01738"/>
    </source>
</evidence>
<dbReference type="EMBL" id="FXAT01000013">
    <property type="protein sequence ID" value="SMG59504.1"/>
    <property type="molecule type" value="Genomic_DNA"/>
</dbReference>
<dbReference type="Proteomes" id="UP000193228">
    <property type="component" value="Unassembled WGS sequence"/>
</dbReference>
<organism evidence="2 3">
    <name type="scientific">Paraburkholderia susongensis</name>
    <dbReference type="NCBI Taxonomy" id="1515439"/>
    <lineage>
        <taxon>Bacteria</taxon>
        <taxon>Pseudomonadati</taxon>
        <taxon>Pseudomonadota</taxon>
        <taxon>Betaproteobacteria</taxon>
        <taxon>Burkholderiales</taxon>
        <taxon>Burkholderiaceae</taxon>
        <taxon>Paraburkholderia</taxon>
    </lineage>
</organism>
<protein>
    <submittedName>
        <fullName evidence="2">Carboxymethylenebutenolidase</fullName>
    </submittedName>
</protein>
<evidence type="ECO:0000313" key="3">
    <source>
        <dbReference type="Proteomes" id="UP000193228"/>
    </source>
</evidence>
<dbReference type="InterPro" id="IPR002925">
    <property type="entry name" value="Dienelactn_hydro"/>
</dbReference>
<dbReference type="GO" id="GO:0016787">
    <property type="term" value="F:hydrolase activity"/>
    <property type="evidence" value="ECO:0007669"/>
    <property type="project" value="InterPro"/>
</dbReference>
<sequence>MNRQSMQVEVADGALNAYVVYPDHPSAPAVVVLQEIFGVNADLRATCEELAGKGFIAVSPELFWREAPGLDLHSWSPEEWKQGLALYEHYDFDRGVRDIAAVVAVTRALQGCNGKVGVMGFCLGGLMTYLTAARSHVDAAAWYYGGQTERFLGESAGLAAPIIMHVGEEDEFVTPEAQRSIKEALGSRLNVEFFTYPGCYHAFARHSGTRYDAAAASLANGRTEAFLHRHLANA</sequence>
<name>A0A1X7M173_9BURK</name>
<dbReference type="SUPFAM" id="SSF53474">
    <property type="entry name" value="alpha/beta-Hydrolases"/>
    <property type="match status" value="1"/>
</dbReference>
<dbReference type="InterPro" id="IPR051049">
    <property type="entry name" value="Dienelactone_hydrolase-like"/>
</dbReference>
<dbReference type="Gene3D" id="3.40.50.1820">
    <property type="entry name" value="alpha/beta hydrolase"/>
    <property type="match status" value="1"/>
</dbReference>
<dbReference type="PANTHER" id="PTHR46623:SF6">
    <property type="entry name" value="ALPHA_BETA-HYDROLASES SUPERFAMILY PROTEIN"/>
    <property type="match status" value="1"/>
</dbReference>
<dbReference type="Pfam" id="PF01738">
    <property type="entry name" value="DLH"/>
    <property type="match status" value="1"/>
</dbReference>
<evidence type="ECO:0000313" key="2">
    <source>
        <dbReference type="EMBL" id="SMG59504.1"/>
    </source>
</evidence>
<dbReference type="AlphaFoldDB" id="A0A1X7M173"/>